<evidence type="ECO:0000313" key="3">
    <source>
        <dbReference type="Proteomes" id="UP000299102"/>
    </source>
</evidence>
<proteinExistence type="predicted"/>
<evidence type="ECO:0000313" key="2">
    <source>
        <dbReference type="EMBL" id="GBP56041.1"/>
    </source>
</evidence>
<comment type="caution">
    <text evidence="2">The sequence shown here is derived from an EMBL/GenBank/DDBJ whole genome shotgun (WGS) entry which is preliminary data.</text>
</comment>
<protein>
    <submittedName>
        <fullName evidence="2">Uncharacterized protein</fullName>
    </submittedName>
</protein>
<name>A0A4C1WXF1_EUMVA</name>
<keyword evidence="3" id="KW-1185">Reference proteome</keyword>
<gene>
    <name evidence="2" type="ORF">EVAR_97463_1</name>
</gene>
<feature type="transmembrane region" description="Helical" evidence="1">
    <location>
        <begin position="20"/>
        <end position="43"/>
    </location>
</feature>
<sequence length="104" mass="11385">MYERKLALDASNFSQENKCIFSIFIAIITSEFAYCLSVVQPLISDTGTRGGRLGCGSARGSGPAPAYCSCSPILPIDLVSYMWKFLYMERYYLETGRASLAGSS</sequence>
<keyword evidence="1" id="KW-0812">Transmembrane</keyword>
<evidence type="ECO:0000256" key="1">
    <source>
        <dbReference type="SAM" id="Phobius"/>
    </source>
</evidence>
<keyword evidence="1" id="KW-0472">Membrane</keyword>
<dbReference type="Proteomes" id="UP000299102">
    <property type="component" value="Unassembled WGS sequence"/>
</dbReference>
<dbReference type="AlphaFoldDB" id="A0A4C1WXF1"/>
<accession>A0A4C1WXF1</accession>
<organism evidence="2 3">
    <name type="scientific">Eumeta variegata</name>
    <name type="common">Bagworm moth</name>
    <name type="synonym">Eumeta japonica</name>
    <dbReference type="NCBI Taxonomy" id="151549"/>
    <lineage>
        <taxon>Eukaryota</taxon>
        <taxon>Metazoa</taxon>
        <taxon>Ecdysozoa</taxon>
        <taxon>Arthropoda</taxon>
        <taxon>Hexapoda</taxon>
        <taxon>Insecta</taxon>
        <taxon>Pterygota</taxon>
        <taxon>Neoptera</taxon>
        <taxon>Endopterygota</taxon>
        <taxon>Lepidoptera</taxon>
        <taxon>Glossata</taxon>
        <taxon>Ditrysia</taxon>
        <taxon>Tineoidea</taxon>
        <taxon>Psychidae</taxon>
        <taxon>Oiketicinae</taxon>
        <taxon>Eumeta</taxon>
    </lineage>
</organism>
<keyword evidence="1" id="KW-1133">Transmembrane helix</keyword>
<reference evidence="2 3" key="1">
    <citation type="journal article" date="2019" name="Commun. Biol.">
        <title>The bagworm genome reveals a unique fibroin gene that provides high tensile strength.</title>
        <authorList>
            <person name="Kono N."/>
            <person name="Nakamura H."/>
            <person name="Ohtoshi R."/>
            <person name="Tomita M."/>
            <person name="Numata K."/>
            <person name="Arakawa K."/>
        </authorList>
    </citation>
    <scope>NUCLEOTIDE SEQUENCE [LARGE SCALE GENOMIC DNA]</scope>
</reference>
<dbReference type="EMBL" id="BGZK01000683">
    <property type="protein sequence ID" value="GBP56041.1"/>
    <property type="molecule type" value="Genomic_DNA"/>
</dbReference>